<evidence type="ECO:0000313" key="12">
    <source>
        <dbReference type="Proteomes" id="UP000192468"/>
    </source>
</evidence>
<comment type="subcellular location">
    <subcellularLocation>
        <location evidence="1 9">Cytoplasm</location>
    </subcellularLocation>
</comment>
<feature type="domain" description="Aminoacyl-transfer RNA synthetases class-II family profile" evidence="10">
    <location>
        <begin position="130"/>
        <end position="430"/>
    </location>
</feature>
<dbReference type="AlphaFoldDB" id="A0A1W1XSG5"/>
<dbReference type="EMBL" id="FWXH01000013">
    <property type="protein sequence ID" value="SMC26468.1"/>
    <property type="molecule type" value="Genomic_DNA"/>
</dbReference>
<gene>
    <name evidence="9" type="primary">aspS</name>
    <name evidence="11" type="ORF">SAMN02745134_02850</name>
</gene>
<dbReference type="Pfam" id="PF00152">
    <property type="entry name" value="tRNA-synt_2"/>
    <property type="match status" value="1"/>
</dbReference>
<dbReference type="PANTHER" id="PTHR43450:SF1">
    <property type="entry name" value="ASPARTATE--TRNA LIGASE, CYTOPLASMIC"/>
    <property type="match status" value="1"/>
</dbReference>
<evidence type="ECO:0000259" key="10">
    <source>
        <dbReference type="PROSITE" id="PS50862"/>
    </source>
</evidence>
<dbReference type="Proteomes" id="UP000192468">
    <property type="component" value="Unassembled WGS sequence"/>
</dbReference>
<comment type="similarity">
    <text evidence="2 9">Belongs to the class-II aminoacyl-tRNA synthetase family. Type 2 subfamily.</text>
</comment>
<dbReference type="GO" id="GO:0003723">
    <property type="term" value="F:RNA binding"/>
    <property type="evidence" value="ECO:0007669"/>
    <property type="project" value="TreeGrafter"/>
</dbReference>
<dbReference type="GO" id="GO:0006422">
    <property type="term" value="P:aspartyl-tRNA aminoacylation"/>
    <property type="evidence" value="ECO:0007669"/>
    <property type="project" value="UniProtKB-UniRule"/>
</dbReference>
<dbReference type="InterPro" id="IPR045864">
    <property type="entry name" value="aa-tRNA-synth_II/BPL/LPL"/>
</dbReference>
<dbReference type="GO" id="GO:0140096">
    <property type="term" value="F:catalytic activity, acting on a protein"/>
    <property type="evidence" value="ECO:0007669"/>
    <property type="project" value="UniProtKB-ARBA"/>
</dbReference>
<feature type="binding site" evidence="9">
    <location>
        <position position="207"/>
    </location>
    <ligand>
        <name>L-aspartate</name>
        <dbReference type="ChEBI" id="CHEBI:29991"/>
    </ligand>
</feature>
<reference evidence="11 12" key="1">
    <citation type="submission" date="2017-04" db="EMBL/GenBank/DDBJ databases">
        <authorList>
            <person name="Afonso C.L."/>
            <person name="Miller P.J."/>
            <person name="Scott M.A."/>
            <person name="Spackman E."/>
            <person name="Goraichik I."/>
            <person name="Dimitrov K.M."/>
            <person name="Suarez D.L."/>
            <person name="Swayne D.E."/>
        </authorList>
    </citation>
    <scope>NUCLEOTIDE SEQUENCE [LARGE SCALE GENOMIC DNA]</scope>
    <source>
        <strain evidence="11 12">DSM 12555</strain>
    </source>
</reference>
<evidence type="ECO:0000256" key="4">
    <source>
        <dbReference type="ARBA" id="ARBA00022598"/>
    </source>
</evidence>
<dbReference type="InterPro" id="IPR004365">
    <property type="entry name" value="NA-bd_OB_tRNA"/>
</dbReference>
<feature type="binding site" evidence="9">
    <location>
        <begin position="215"/>
        <end position="217"/>
    </location>
    <ligand>
        <name>ATP</name>
        <dbReference type="ChEBI" id="CHEBI:30616"/>
    </ligand>
</feature>
<feature type="binding site" evidence="9">
    <location>
        <begin position="207"/>
        <end position="209"/>
    </location>
    <ligand>
        <name>ATP</name>
        <dbReference type="ChEBI" id="CHEBI:30616"/>
    </ligand>
</feature>
<dbReference type="Gene3D" id="2.40.50.140">
    <property type="entry name" value="Nucleic acid-binding proteins"/>
    <property type="match status" value="1"/>
</dbReference>
<feature type="binding site" evidence="9">
    <location>
        <position position="353"/>
    </location>
    <ligand>
        <name>ATP</name>
        <dbReference type="ChEBI" id="CHEBI:30616"/>
    </ligand>
</feature>
<dbReference type="FunFam" id="3.30.930.10:FF:000038">
    <property type="entry name" value="Aspartate--tRNA ligase"/>
    <property type="match status" value="1"/>
</dbReference>
<feature type="binding site" evidence="9">
    <location>
        <begin position="401"/>
        <end position="404"/>
    </location>
    <ligand>
        <name>ATP</name>
        <dbReference type="ChEBI" id="CHEBI:30616"/>
    </ligand>
</feature>
<dbReference type="PROSITE" id="PS50862">
    <property type="entry name" value="AA_TRNA_LIGASE_II"/>
    <property type="match status" value="1"/>
</dbReference>
<dbReference type="NCBIfam" id="TIGR00458">
    <property type="entry name" value="aspS_nondisc"/>
    <property type="match status" value="1"/>
</dbReference>
<evidence type="ECO:0000256" key="1">
    <source>
        <dbReference type="ARBA" id="ARBA00004496"/>
    </source>
</evidence>
<keyword evidence="4 9" id="KW-0436">Ligase</keyword>
<dbReference type="InterPro" id="IPR004523">
    <property type="entry name" value="Asp-tRNA_synthase_2"/>
</dbReference>
<evidence type="ECO:0000313" key="11">
    <source>
        <dbReference type="EMBL" id="SMC26468.1"/>
    </source>
</evidence>
<evidence type="ECO:0000256" key="8">
    <source>
        <dbReference type="ARBA" id="ARBA00023146"/>
    </source>
</evidence>
<dbReference type="RefSeq" id="WP_084116655.1">
    <property type="nucleotide sequence ID" value="NZ_FWXH01000013.1"/>
</dbReference>
<dbReference type="HAMAP" id="MF_02075">
    <property type="entry name" value="Asp_tRNA_synth_type2"/>
    <property type="match status" value="1"/>
</dbReference>
<dbReference type="CDD" id="cd00776">
    <property type="entry name" value="AsxRS_core"/>
    <property type="match status" value="1"/>
</dbReference>
<dbReference type="SUPFAM" id="SSF55681">
    <property type="entry name" value="Class II aaRS and biotin synthetases"/>
    <property type="match status" value="1"/>
</dbReference>
<feature type="binding site" evidence="9">
    <location>
        <position position="360"/>
    </location>
    <ligand>
        <name>L-aspartate</name>
        <dbReference type="ChEBI" id="CHEBI:29991"/>
    </ligand>
</feature>
<keyword evidence="12" id="KW-1185">Reference proteome</keyword>
<dbReference type="InterPro" id="IPR002312">
    <property type="entry name" value="Asp/Asn-tRNA-synth_IIb"/>
</dbReference>
<dbReference type="OrthoDB" id="9762036at2"/>
<dbReference type="GO" id="GO:0016740">
    <property type="term" value="F:transferase activity"/>
    <property type="evidence" value="ECO:0007669"/>
    <property type="project" value="UniProtKB-ARBA"/>
</dbReference>
<evidence type="ECO:0000256" key="3">
    <source>
        <dbReference type="ARBA" id="ARBA00022490"/>
    </source>
</evidence>
<keyword evidence="6 9" id="KW-0067">ATP-binding</keyword>
<feature type="region of interest" description="Aspartate" evidence="9">
    <location>
        <begin position="185"/>
        <end position="188"/>
    </location>
</feature>
<comment type="catalytic activity">
    <reaction evidence="9">
        <text>tRNA(Asx) + L-aspartate + ATP = L-aspartyl-tRNA(Asx) + AMP + diphosphate</text>
        <dbReference type="Rhea" id="RHEA:18349"/>
        <dbReference type="Rhea" id="RHEA-COMP:9710"/>
        <dbReference type="Rhea" id="RHEA-COMP:9711"/>
        <dbReference type="ChEBI" id="CHEBI:29991"/>
        <dbReference type="ChEBI" id="CHEBI:30616"/>
        <dbReference type="ChEBI" id="CHEBI:33019"/>
        <dbReference type="ChEBI" id="CHEBI:78442"/>
        <dbReference type="ChEBI" id="CHEBI:78516"/>
        <dbReference type="ChEBI" id="CHEBI:456215"/>
        <dbReference type="EC" id="6.1.1.23"/>
    </reaction>
</comment>
<dbReference type="GO" id="GO:0050560">
    <property type="term" value="F:aspartate-tRNA(Asn) ligase activity"/>
    <property type="evidence" value="ECO:0007669"/>
    <property type="project" value="UniProtKB-EC"/>
</dbReference>
<feature type="binding site" evidence="9">
    <location>
        <position position="356"/>
    </location>
    <ligand>
        <name>L-aspartate</name>
        <dbReference type="ChEBI" id="CHEBI:29991"/>
    </ligand>
</feature>
<dbReference type="SUPFAM" id="SSF50249">
    <property type="entry name" value="Nucleic acid-binding proteins"/>
    <property type="match status" value="1"/>
</dbReference>
<dbReference type="InterPro" id="IPR004364">
    <property type="entry name" value="Aa-tRNA-synt_II"/>
</dbReference>
<evidence type="ECO:0000256" key="6">
    <source>
        <dbReference type="ARBA" id="ARBA00022840"/>
    </source>
</evidence>
<dbReference type="Gene3D" id="3.30.930.10">
    <property type="entry name" value="Bira Bifunctional Protein, Domain 2"/>
    <property type="match status" value="1"/>
</dbReference>
<protein>
    <recommendedName>
        <fullName evidence="9">Aspartate--tRNA(Asp/Asn) ligase</fullName>
        <ecNumber evidence="9">6.1.1.23</ecNumber>
    </recommendedName>
    <alternativeName>
        <fullName evidence="9">Aspartyl-tRNA synthetase</fullName>
        <shortName evidence="9">AspRS</shortName>
    </alternativeName>
    <alternativeName>
        <fullName evidence="9">Non-discriminating aspartyl-tRNA synthetase</fullName>
        <shortName evidence="9">ND-AspRS</shortName>
    </alternativeName>
</protein>
<dbReference type="GO" id="GO:0004815">
    <property type="term" value="F:aspartate-tRNA ligase activity"/>
    <property type="evidence" value="ECO:0007669"/>
    <property type="project" value="UniProtKB-UniRule"/>
</dbReference>
<keyword evidence="7 9" id="KW-0648">Protein biosynthesis</keyword>
<evidence type="ECO:0000256" key="9">
    <source>
        <dbReference type="HAMAP-Rule" id="MF_02075"/>
    </source>
</evidence>
<proteinExistence type="inferred from homology"/>
<keyword evidence="3 9" id="KW-0963">Cytoplasm</keyword>
<sequence>MKNMYVKDVIKLEEGTEVELKGWVHKIYDLGKISFVKLRDKTGIIQIVIDESLNVKLRLEMCISVKGKKVKSEKAPDGIEIQVEELKILGKTYYDKLPFAINSGKIKAALETQLDHRTISLRAPKITAVFKVQEKIADAFKDYLKARNFTEVYTPKIIASGTEGGSELFTVNYFDHRAFLAQSPQFYKQMMVGSGFERIFEVGHAYRAELHNTYRHLNEYVSLDIEMGFIEDEFEIMDLEEGFLNYLFKYLKKECEYELKLYGIELPDEVKIPRIPLFDAQDILLDVYGKRSPKGNIDAEGERLFCEYVKEKYNSDFVFLTKYPISKRPMYTMPDDEIEGATKSFDLIYKGLEITTGGQRIHDYEKLVENIAKMGFKTEEFEFYTENFRYGMPPHGGLAIGLERLTMKILGLENIREASLLPRDMKRITP</sequence>
<evidence type="ECO:0000256" key="5">
    <source>
        <dbReference type="ARBA" id="ARBA00022741"/>
    </source>
</evidence>
<keyword evidence="8 9" id="KW-0030">Aminoacyl-tRNA synthetase</keyword>
<evidence type="ECO:0000256" key="7">
    <source>
        <dbReference type="ARBA" id="ARBA00022917"/>
    </source>
</evidence>
<dbReference type="NCBIfam" id="NF003483">
    <property type="entry name" value="PRK05159.1"/>
    <property type="match status" value="1"/>
</dbReference>
<dbReference type="InterPro" id="IPR006195">
    <property type="entry name" value="aa-tRNA-synth_II"/>
</dbReference>
<evidence type="ECO:0000256" key="2">
    <source>
        <dbReference type="ARBA" id="ARBA00005312"/>
    </source>
</evidence>
<feature type="site" description="Important for tRNA non-discrimination" evidence="9">
    <location>
        <position position="76"/>
    </location>
</feature>
<dbReference type="PANTHER" id="PTHR43450">
    <property type="entry name" value="ASPARTYL-TRNA SYNTHETASE"/>
    <property type="match status" value="1"/>
</dbReference>
<feature type="binding site" evidence="9">
    <location>
        <position position="163"/>
    </location>
    <ligand>
        <name>L-aspartate</name>
        <dbReference type="ChEBI" id="CHEBI:29991"/>
    </ligand>
</feature>
<dbReference type="GO" id="GO:0017101">
    <property type="term" value="C:aminoacyl-tRNA synthetase multienzyme complex"/>
    <property type="evidence" value="ECO:0007669"/>
    <property type="project" value="TreeGrafter"/>
</dbReference>
<accession>A0A1W1XSG5</accession>
<dbReference type="InterPro" id="IPR012340">
    <property type="entry name" value="NA-bd_OB-fold"/>
</dbReference>
<dbReference type="GO" id="GO:0005524">
    <property type="term" value="F:ATP binding"/>
    <property type="evidence" value="ECO:0007669"/>
    <property type="project" value="UniProtKB-UniRule"/>
</dbReference>
<dbReference type="EC" id="6.1.1.23" evidence="9"/>
<dbReference type="PRINTS" id="PR01042">
    <property type="entry name" value="TRNASYNTHASP"/>
</dbReference>
<name>A0A1W1XSG5_9CLOT</name>
<comment type="subunit">
    <text evidence="9">Homodimer.</text>
</comment>
<dbReference type="STRING" id="1121291.SAMN02745134_02850"/>
<dbReference type="Pfam" id="PF01336">
    <property type="entry name" value="tRNA_anti-codon"/>
    <property type="match status" value="1"/>
</dbReference>
<comment type="function">
    <text evidence="9">Aspartyl-tRNA synthetase with relaxed tRNA specificity since it is able to aspartylate not only its cognate tRNA(Asp) but also tRNA(Asn). Reaction proceeds in two steps: L-aspartate is first activated by ATP to form Asp-AMP and then transferred to the acceptor end of tRNA(Asp/Asn).</text>
</comment>
<dbReference type="GO" id="GO:0005829">
    <property type="term" value="C:cytosol"/>
    <property type="evidence" value="ECO:0007669"/>
    <property type="project" value="TreeGrafter"/>
</dbReference>
<organism evidence="11 12">
    <name type="scientific">Clostridium acidisoli DSM 12555</name>
    <dbReference type="NCBI Taxonomy" id="1121291"/>
    <lineage>
        <taxon>Bacteria</taxon>
        <taxon>Bacillati</taxon>
        <taxon>Bacillota</taxon>
        <taxon>Clostridia</taxon>
        <taxon>Eubacteriales</taxon>
        <taxon>Clostridiaceae</taxon>
        <taxon>Clostridium</taxon>
    </lineage>
</organism>
<keyword evidence="5 9" id="KW-0547">Nucleotide-binding</keyword>